<comment type="similarity">
    <text evidence="1">Belongs to the TrhO family.</text>
</comment>
<comment type="catalytic activity">
    <reaction evidence="1">
        <text>uridine(34) in tRNA + AH2 + O2 = 5-hydroxyuridine(34) in tRNA + A + H2O</text>
        <dbReference type="Rhea" id="RHEA:64224"/>
        <dbReference type="Rhea" id="RHEA-COMP:11727"/>
        <dbReference type="Rhea" id="RHEA-COMP:13381"/>
        <dbReference type="ChEBI" id="CHEBI:13193"/>
        <dbReference type="ChEBI" id="CHEBI:15377"/>
        <dbReference type="ChEBI" id="CHEBI:15379"/>
        <dbReference type="ChEBI" id="CHEBI:17499"/>
        <dbReference type="ChEBI" id="CHEBI:65315"/>
        <dbReference type="ChEBI" id="CHEBI:136877"/>
    </reaction>
</comment>
<dbReference type="NCBIfam" id="NF001135">
    <property type="entry name" value="PRK00142.1-3"/>
    <property type="match status" value="1"/>
</dbReference>
<dbReference type="InterPro" id="IPR020936">
    <property type="entry name" value="TrhO"/>
</dbReference>
<dbReference type="Gene3D" id="3.40.250.10">
    <property type="entry name" value="Rhodanese-like domain"/>
    <property type="match status" value="1"/>
</dbReference>
<evidence type="ECO:0000256" key="1">
    <source>
        <dbReference type="HAMAP-Rule" id="MF_00469"/>
    </source>
</evidence>
<dbReference type="Pfam" id="PF12368">
    <property type="entry name" value="Rhodanese_C"/>
    <property type="match status" value="1"/>
</dbReference>
<dbReference type="Pfam" id="PF00581">
    <property type="entry name" value="Rhodanese"/>
    <property type="match status" value="1"/>
</dbReference>
<dbReference type="SUPFAM" id="SSF52821">
    <property type="entry name" value="Rhodanese/Cell cycle control phosphatase"/>
    <property type="match status" value="1"/>
</dbReference>
<keyword evidence="1" id="KW-0560">Oxidoreductase</keyword>
<protein>
    <recommendedName>
        <fullName evidence="1">tRNA uridine(34) hydroxylase</fullName>
        <ecNumber evidence="1">1.14.-.-</ecNumber>
    </recommendedName>
    <alternativeName>
        <fullName evidence="1">tRNA hydroxylation protein O</fullName>
    </alternativeName>
</protein>
<dbReference type="Gene3D" id="3.30.70.100">
    <property type="match status" value="1"/>
</dbReference>
<dbReference type="PANTHER" id="PTHR43268">
    <property type="entry name" value="THIOSULFATE SULFURTRANSFERASE/RHODANESE-LIKE DOMAIN-CONTAINING PROTEIN 2"/>
    <property type="match status" value="1"/>
</dbReference>
<comment type="caution">
    <text evidence="3">The sequence shown here is derived from an EMBL/GenBank/DDBJ whole genome shotgun (WGS) entry which is preliminary data.</text>
</comment>
<dbReference type="EMBL" id="JACHHJ010000004">
    <property type="protein sequence ID" value="MBB6450727.1"/>
    <property type="molecule type" value="Genomic_DNA"/>
</dbReference>
<accession>A0A841PPH0</accession>
<gene>
    <name evidence="1" type="primary">trhO</name>
    <name evidence="3" type="ORF">HNR44_002717</name>
</gene>
<dbReference type="HAMAP" id="MF_00469">
    <property type="entry name" value="TrhO"/>
    <property type="match status" value="1"/>
</dbReference>
<dbReference type="RefSeq" id="WP_184404794.1">
    <property type="nucleotide sequence ID" value="NZ_JACHHJ010000004.1"/>
</dbReference>
<dbReference type="InterPro" id="IPR022111">
    <property type="entry name" value="Rhodanese_C"/>
</dbReference>
<comment type="function">
    <text evidence="1">Catalyzes oxygen-dependent 5-hydroxyuridine (ho5U) modification at position 34 in tRNAs.</text>
</comment>
<sequence length="311" mass="36146">MNDKKDYRVLLYYKYVDMPDYEEYAEEHLQYCKDMGLRGRIIVAPEGLNGTVSGTVEQTNAYIEYVKSDPRFANMWFKVDEAEEHAFKKMFVRAKQELVTWRLDDDVNPNEVGGTYLTPKEFHEALQDEDTIVLDGRNDYEYEIGHFRGAIKPDVNTSREFPEWIEENIDQLKDKKVLTYCTGGIRCEKLTGILMQKGVEDVYQLHGGIVNYSQDQDVKGHLFDGKCYVFDERISVKANHTDEDTIVAQCHHCGNTEDRYINCSNPECNLQYVCCEECEQKQQAACCEECRVHPRNRWPQIKETYGASVDS</sequence>
<dbReference type="PROSITE" id="PS50206">
    <property type="entry name" value="RHODANESE_3"/>
    <property type="match status" value="1"/>
</dbReference>
<evidence type="ECO:0000313" key="3">
    <source>
        <dbReference type="EMBL" id="MBB6450727.1"/>
    </source>
</evidence>
<reference evidence="3 4" key="1">
    <citation type="submission" date="2020-08" db="EMBL/GenBank/DDBJ databases">
        <title>Genomic Encyclopedia of Type Strains, Phase IV (KMG-IV): sequencing the most valuable type-strain genomes for metagenomic binning, comparative biology and taxonomic classification.</title>
        <authorList>
            <person name="Goeker M."/>
        </authorList>
    </citation>
    <scope>NUCLEOTIDE SEQUENCE [LARGE SCALE GENOMIC DNA]</scope>
    <source>
        <strain evidence="3 4">DSM 21769</strain>
    </source>
</reference>
<dbReference type="Proteomes" id="UP000568839">
    <property type="component" value="Unassembled WGS sequence"/>
</dbReference>
<dbReference type="InterPro" id="IPR001763">
    <property type="entry name" value="Rhodanese-like_dom"/>
</dbReference>
<dbReference type="InterPro" id="IPR036873">
    <property type="entry name" value="Rhodanese-like_dom_sf"/>
</dbReference>
<name>A0A841PPH0_9BACL</name>
<proteinExistence type="inferred from homology"/>
<keyword evidence="4" id="KW-1185">Reference proteome</keyword>
<organism evidence="3 4">
    <name type="scientific">Geomicrobium halophilum</name>
    <dbReference type="NCBI Taxonomy" id="549000"/>
    <lineage>
        <taxon>Bacteria</taxon>
        <taxon>Bacillati</taxon>
        <taxon>Bacillota</taxon>
        <taxon>Bacilli</taxon>
        <taxon>Bacillales</taxon>
        <taxon>Geomicrobium</taxon>
    </lineage>
</organism>
<dbReference type="CDD" id="cd01518">
    <property type="entry name" value="RHOD_YceA"/>
    <property type="match status" value="1"/>
</dbReference>
<evidence type="ECO:0000259" key="2">
    <source>
        <dbReference type="PROSITE" id="PS50206"/>
    </source>
</evidence>
<feature type="domain" description="Rhodanese" evidence="2">
    <location>
        <begin position="127"/>
        <end position="217"/>
    </location>
</feature>
<dbReference type="SMART" id="SM00450">
    <property type="entry name" value="RHOD"/>
    <property type="match status" value="1"/>
</dbReference>
<dbReference type="GO" id="GO:0006400">
    <property type="term" value="P:tRNA modification"/>
    <property type="evidence" value="ECO:0007669"/>
    <property type="project" value="UniProtKB-UniRule"/>
</dbReference>
<dbReference type="Pfam" id="PF17773">
    <property type="entry name" value="UPF0176_N"/>
    <property type="match status" value="1"/>
</dbReference>
<dbReference type="AlphaFoldDB" id="A0A841PPH0"/>
<keyword evidence="1" id="KW-0819">tRNA processing</keyword>
<dbReference type="PANTHER" id="PTHR43268:SF3">
    <property type="entry name" value="RHODANESE-LIKE DOMAIN-CONTAINING PROTEIN 7-RELATED"/>
    <property type="match status" value="1"/>
</dbReference>
<dbReference type="EC" id="1.14.-.-" evidence="1"/>
<dbReference type="GO" id="GO:0016705">
    <property type="term" value="F:oxidoreductase activity, acting on paired donors, with incorporation or reduction of molecular oxygen"/>
    <property type="evidence" value="ECO:0007669"/>
    <property type="project" value="UniProtKB-UniRule"/>
</dbReference>
<evidence type="ECO:0000313" key="4">
    <source>
        <dbReference type="Proteomes" id="UP000568839"/>
    </source>
</evidence>
<dbReference type="InterPro" id="IPR040503">
    <property type="entry name" value="TRHO_N"/>
</dbReference>